<dbReference type="RefSeq" id="WP_166136743.1">
    <property type="nucleotide sequence ID" value="NZ_JAAOBY010000005.1"/>
</dbReference>
<evidence type="ECO:0000313" key="2">
    <source>
        <dbReference type="Proteomes" id="UP000621670"/>
    </source>
</evidence>
<reference evidence="1 2" key="1">
    <citation type="submission" date="2020-08" db="EMBL/GenBank/DDBJ databases">
        <title>Description of novel Flavobacterium F-400 isolate.</title>
        <authorList>
            <person name="Saticioglu I."/>
            <person name="Duman M."/>
            <person name="Altun S."/>
        </authorList>
    </citation>
    <scope>NUCLEOTIDE SEQUENCE [LARGE SCALE GENOMIC DNA]</scope>
    <source>
        <strain evidence="1 2">F-400</strain>
    </source>
</reference>
<keyword evidence="2" id="KW-1185">Reference proteome</keyword>
<proteinExistence type="predicted"/>
<evidence type="ECO:0000313" key="1">
    <source>
        <dbReference type="EMBL" id="MBC5863492.1"/>
    </source>
</evidence>
<keyword evidence="1" id="KW-0378">Hydrolase</keyword>
<organism evidence="1 2">
    <name type="scientific">Flavobacterium turcicum</name>
    <dbReference type="NCBI Taxonomy" id="2764718"/>
    <lineage>
        <taxon>Bacteria</taxon>
        <taxon>Pseudomonadati</taxon>
        <taxon>Bacteroidota</taxon>
        <taxon>Flavobacteriia</taxon>
        <taxon>Flavobacteriales</taxon>
        <taxon>Flavobacteriaceae</taxon>
        <taxon>Flavobacterium</taxon>
    </lineage>
</organism>
<dbReference type="EMBL" id="JACRUM010000004">
    <property type="protein sequence ID" value="MBC5863492.1"/>
    <property type="molecule type" value="Genomic_DNA"/>
</dbReference>
<protein>
    <submittedName>
        <fullName evidence="1">Acyloxyacyl hydrolase</fullName>
    </submittedName>
</protein>
<comment type="caution">
    <text evidence="1">The sequence shown here is derived from an EMBL/GenBank/DDBJ whole genome shotgun (WGS) entry which is preliminary data.</text>
</comment>
<dbReference type="Proteomes" id="UP000621670">
    <property type="component" value="Unassembled WGS sequence"/>
</dbReference>
<dbReference type="InterPro" id="IPR018550">
    <property type="entry name" value="Lipid-A_deacylase-rel"/>
</dbReference>
<accession>A0ABR7JG62</accession>
<dbReference type="Pfam" id="PF09411">
    <property type="entry name" value="PagL"/>
    <property type="match status" value="1"/>
</dbReference>
<dbReference type="GO" id="GO:0016787">
    <property type="term" value="F:hydrolase activity"/>
    <property type="evidence" value="ECO:0007669"/>
    <property type="project" value="UniProtKB-KW"/>
</dbReference>
<dbReference type="Gene3D" id="2.40.160.20">
    <property type="match status" value="1"/>
</dbReference>
<gene>
    <name evidence="1" type="ORF">H8R26_08660</name>
</gene>
<name>A0ABR7JG62_9FLAO</name>
<sequence>MLGQKSYRIVLVICICIFSGSVVRSQSVFRPASIGFAVGTGSEFKNRNYSHSAEFVKLELLYPLMSKKSIGLELLIQPEFNNAKHQMLNIFFVKPETPNYEDLRALYSQNRTVNSYILNVGGLLRKQLSSSASCYVLLSVGPMYTNTHTERLSKGFAFSDVLAIGFSYKIKSVTVDLRPSVQHQSNAGLGAPNAGYNIKNIELSCAFQL</sequence>